<evidence type="ECO:0000256" key="1">
    <source>
        <dbReference type="SAM" id="MobiDB-lite"/>
    </source>
</evidence>
<feature type="domain" description="Gp5/Type VI secretion system Vgr protein OB-fold" evidence="2">
    <location>
        <begin position="19"/>
        <end position="84"/>
    </location>
</feature>
<dbReference type="Gene3D" id="6.20.150.10">
    <property type="match status" value="1"/>
</dbReference>
<dbReference type="Pfam" id="PF04717">
    <property type="entry name" value="Phage_base_V"/>
    <property type="match status" value="1"/>
</dbReference>
<dbReference type="InterPro" id="IPR013046">
    <property type="entry name" value="GpV/Gp45"/>
</dbReference>
<dbReference type="RefSeq" id="WP_099334009.1">
    <property type="nucleotide sequence ID" value="NZ_CP042812.1"/>
</dbReference>
<name>A0ABX4LQV7_9BACT</name>
<sequence length="188" mass="20187">MSFAELKRLIDNLVNFGTISETKSADGKALARVKVSDRETDFLPIASFSNSFKRHFIPARVGEQVVVISPFGEANGGFILRSIFNKHQKEPSGSNDHTEVIEYEDGTRFSYDIQAKVLTVDCVGDINIKAGGNINFEAGGNIGVKATNTNFDGGSVTHNDTPMDDTHDHTQTAGDHFGAGGVTTPPNG</sequence>
<accession>A0ABX4LQV7</accession>
<feature type="region of interest" description="Disordered" evidence="1">
    <location>
        <begin position="159"/>
        <end position="188"/>
    </location>
</feature>
<comment type="caution">
    <text evidence="3">The sequence shown here is derived from an EMBL/GenBank/DDBJ whole genome shotgun (WGS) entry which is preliminary data.</text>
</comment>
<proteinExistence type="predicted"/>
<protein>
    <submittedName>
        <fullName evidence="3">Baseplate assembly protein</fullName>
    </submittedName>
</protein>
<evidence type="ECO:0000259" key="2">
    <source>
        <dbReference type="Pfam" id="PF04717"/>
    </source>
</evidence>
<gene>
    <name evidence="3" type="ORF">CPG37_04575</name>
</gene>
<evidence type="ECO:0000313" key="4">
    <source>
        <dbReference type="Proteomes" id="UP000221384"/>
    </source>
</evidence>
<dbReference type="InterPro" id="IPR037026">
    <property type="entry name" value="Vgr_OB-fold_dom_sf"/>
</dbReference>
<keyword evidence="4" id="KW-1185">Reference proteome</keyword>
<reference evidence="3 4" key="1">
    <citation type="submission" date="2017-09" db="EMBL/GenBank/DDBJ databases">
        <authorList>
            <person name="Perez-Cataluna A."/>
            <person name="Figueras M.J."/>
            <person name="Salas-Masso N."/>
        </authorList>
    </citation>
    <scope>NUCLEOTIDE SEQUENCE [LARGE SCALE GENOMIC DNA]</scope>
    <source>
        <strain evidence="3 4">F138-33</strain>
    </source>
</reference>
<organism evidence="3 4">
    <name type="scientific">Malaciobacter canalis</name>
    <dbReference type="NCBI Taxonomy" id="1912871"/>
    <lineage>
        <taxon>Bacteria</taxon>
        <taxon>Pseudomonadati</taxon>
        <taxon>Campylobacterota</taxon>
        <taxon>Epsilonproteobacteria</taxon>
        <taxon>Campylobacterales</taxon>
        <taxon>Arcobacteraceae</taxon>
        <taxon>Malaciobacter</taxon>
    </lineage>
</organism>
<dbReference type="InterPro" id="IPR006531">
    <property type="entry name" value="Gp5/Vgr_OB"/>
</dbReference>
<dbReference type="Gene3D" id="2.40.50.230">
    <property type="entry name" value="Gp5 N-terminal domain"/>
    <property type="match status" value="1"/>
</dbReference>
<dbReference type="Proteomes" id="UP000221384">
    <property type="component" value="Unassembled WGS sequence"/>
</dbReference>
<evidence type="ECO:0000313" key="3">
    <source>
        <dbReference type="EMBL" id="PHO10327.1"/>
    </source>
</evidence>
<dbReference type="NCBIfam" id="TIGR01644">
    <property type="entry name" value="phage_P2_V"/>
    <property type="match status" value="1"/>
</dbReference>
<dbReference type="EMBL" id="NWVW01000004">
    <property type="protein sequence ID" value="PHO10327.1"/>
    <property type="molecule type" value="Genomic_DNA"/>
</dbReference>